<reference evidence="4 5" key="1">
    <citation type="submission" date="2014-04" db="EMBL/GenBank/DDBJ databases">
        <authorList>
            <person name="Sears C."/>
            <person name="Carroll K."/>
            <person name="Sack B.R."/>
            <person name="Qadri F."/>
            <person name="Myers L.L."/>
            <person name="Chung G.-T."/>
            <person name="Escheverria P."/>
            <person name="Fraser C.M."/>
            <person name="Sadzewicz L."/>
            <person name="Shefchek K.A."/>
            <person name="Tallon L."/>
            <person name="Das S.P."/>
            <person name="Daugherty S."/>
            <person name="Mongodin E.F."/>
        </authorList>
    </citation>
    <scope>NUCLEOTIDE SEQUENCE [LARGE SCALE GENOMIC DNA]</scope>
    <source>
        <strain evidence="4 5">3776 D15 i</strain>
    </source>
</reference>
<sequence>MIGSIVNSMENEDLISVIVPIYNVENYLLRCLESLANQSYSTLEIILVNDGSTDKSGIIAKQICEQDSRFNLINQPNGGLSNARNTGLKVATGKYVAFVDSDDWAHKDFIKILHQNIKSTQSDFSCCRLSYVRESNFKEVIYGHHYTTNLLIGESIIIDALLVKNIHTPVWAKLYNLKFIKDNNLQFRDGIINEDTLFTSIVSLYAKRVSLVDKCLFYSIEREGSISRSKDIRLFLDMQTALEEVKNHIIFENKMTESINQILCARYVKSFLYNFLQSAQRLSLKDFNCIYERLLKDSKYTDYKIYIKNLPLLYRFIYKLSLHPSLFWTIFRVANKVGIRMH</sequence>
<dbReference type="AlphaFoldDB" id="A0AB34L330"/>
<evidence type="ECO:0000313" key="4">
    <source>
        <dbReference type="EMBL" id="KDS34332.1"/>
    </source>
</evidence>
<proteinExistence type="predicted"/>
<name>A0AB34L330_PARDI</name>
<dbReference type="CDD" id="cd00761">
    <property type="entry name" value="Glyco_tranf_GTA_type"/>
    <property type="match status" value="1"/>
</dbReference>
<dbReference type="InterPro" id="IPR001173">
    <property type="entry name" value="Glyco_trans_2-like"/>
</dbReference>
<dbReference type="Pfam" id="PF00535">
    <property type="entry name" value="Glycos_transf_2"/>
    <property type="match status" value="1"/>
</dbReference>
<keyword evidence="2 4" id="KW-0808">Transferase</keyword>
<evidence type="ECO:0000313" key="5">
    <source>
        <dbReference type="Proteomes" id="UP000027850"/>
    </source>
</evidence>
<gene>
    <name evidence="4" type="ORF">M091_3175</name>
</gene>
<accession>A0AB34L330</accession>
<dbReference type="SUPFAM" id="SSF53448">
    <property type="entry name" value="Nucleotide-diphospho-sugar transferases"/>
    <property type="match status" value="1"/>
</dbReference>
<dbReference type="Gene3D" id="3.90.550.10">
    <property type="entry name" value="Spore Coat Polysaccharide Biosynthesis Protein SpsA, Chain A"/>
    <property type="match status" value="1"/>
</dbReference>
<organism evidence="4 5">
    <name type="scientific">Parabacteroides distasonis str. 3776 D15 i</name>
    <dbReference type="NCBI Taxonomy" id="1339342"/>
    <lineage>
        <taxon>Bacteria</taxon>
        <taxon>Pseudomonadati</taxon>
        <taxon>Bacteroidota</taxon>
        <taxon>Bacteroidia</taxon>
        <taxon>Bacteroidales</taxon>
        <taxon>Tannerellaceae</taxon>
        <taxon>Parabacteroides</taxon>
    </lineage>
</organism>
<evidence type="ECO:0000256" key="1">
    <source>
        <dbReference type="ARBA" id="ARBA00022676"/>
    </source>
</evidence>
<dbReference type="InterPro" id="IPR029044">
    <property type="entry name" value="Nucleotide-diphossugar_trans"/>
</dbReference>
<dbReference type="EMBL" id="JNHK01000099">
    <property type="protein sequence ID" value="KDS34332.1"/>
    <property type="molecule type" value="Genomic_DNA"/>
</dbReference>
<dbReference type="Proteomes" id="UP000027850">
    <property type="component" value="Unassembled WGS sequence"/>
</dbReference>
<keyword evidence="1" id="KW-0328">Glycosyltransferase</keyword>
<comment type="caution">
    <text evidence="4">The sequence shown here is derived from an EMBL/GenBank/DDBJ whole genome shotgun (WGS) entry which is preliminary data.</text>
</comment>
<dbReference type="PANTHER" id="PTHR22916:SF51">
    <property type="entry name" value="GLYCOSYLTRANSFERASE EPSH-RELATED"/>
    <property type="match status" value="1"/>
</dbReference>
<dbReference type="GO" id="GO:0016758">
    <property type="term" value="F:hexosyltransferase activity"/>
    <property type="evidence" value="ECO:0007669"/>
    <property type="project" value="UniProtKB-ARBA"/>
</dbReference>
<dbReference type="PANTHER" id="PTHR22916">
    <property type="entry name" value="GLYCOSYLTRANSFERASE"/>
    <property type="match status" value="1"/>
</dbReference>
<feature type="domain" description="Glycosyltransferase 2-like" evidence="3">
    <location>
        <begin position="16"/>
        <end position="148"/>
    </location>
</feature>
<protein>
    <submittedName>
        <fullName evidence="4">Glycosyl transferase 2 family protein</fullName>
    </submittedName>
</protein>
<evidence type="ECO:0000259" key="3">
    <source>
        <dbReference type="Pfam" id="PF00535"/>
    </source>
</evidence>
<evidence type="ECO:0000256" key="2">
    <source>
        <dbReference type="ARBA" id="ARBA00022679"/>
    </source>
</evidence>